<protein>
    <submittedName>
        <fullName evidence="1">Uncharacterized protein</fullName>
    </submittedName>
</protein>
<dbReference type="AlphaFoldDB" id="A0A9W8MTD4"/>
<evidence type="ECO:0000313" key="2">
    <source>
        <dbReference type="Proteomes" id="UP001148786"/>
    </source>
</evidence>
<gene>
    <name evidence="1" type="ORF">NLJ89_g7160</name>
</gene>
<accession>A0A9W8MTD4</accession>
<evidence type="ECO:0000313" key="1">
    <source>
        <dbReference type="EMBL" id="KAJ3505914.1"/>
    </source>
</evidence>
<organism evidence="1 2">
    <name type="scientific">Agrocybe chaxingu</name>
    <dbReference type="NCBI Taxonomy" id="84603"/>
    <lineage>
        <taxon>Eukaryota</taxon>
        <taxon>Fungi</taxon>
        <taxon>Dikarya</taxon>
        <taxon>Basidiomycota</taxon>
        <taxon>Agaricomycotina</taxon>
        <taxon>Agaricomycetes</taxon>
        <taxon>Agaricomycetidae</taxon>
        <taxon>Agaricales</taxon>
        <taxon>Agaricineae</taxon>
        <taxon>Strophariaceae</taxon>
        <taxon>Agrocybe</taxon>
    </lineage>
</organism>
<comment type="caution">
    <text evidence="1">The sequence shown here is derived from an EMBL/GenBank/DDBJ whole genome shotgun (WGS) entry which is preliminary data.</text>
</comment>
<dbReference type="Proteomes" id="UP001148786">
    <property type="component" value="Unassembled WGS sequence"/>
</dbReference>
<name>A0A9W8MTD4_9AGAR</name>
<reference evidence="1" key="1">
    <citation type="submission" date="2022-07" db="EMBL/GenBank/DDBJ databases">
        <title>Genome Sequence of Agrocybe chaxingu.</title>
        <authorList>
            <person name="Buettner E."/>
        </authorList>
    </citation>
    <scope>NUCLEOTIDE SEQUENCE</scope>
    <source>
        <strain evidence="1">MP-N11</strain>
    </source>
</reference>
<proteinExistence type="predicted"/>
<keyword evidence="2" id="KW-1185">Reference proteome</keyword>
<dbReference type="EMBL" id="JANKHO010000827">
    <property type="protein sequence ID" value="KAJ3505914.1"/>
    <property type="molecule type" value="Genomic_DNA"/>
</dbReference>
<sequence length="177" mass="20438">MNGRRAPDENDLPFALHARPEDDPALKTKIRVMRLRADNVQQVLGVPSHQLYDVLPKVFEQLIDPDLDEMALYHFTVAIRDYMSNDKRPEGHMGFDSFEEAAFEGGIVKTMMKIAQDPRTDKWHGLSAYFALDSMWHLMRTGRSDQRRELLKVLLEHRALEICLDVSAAKDIDRLAY</sequence>